<dbReference type="Proteomes" id="UP000305401">
    <property type="component" value="Unassembled WGS sequence"/>
</dbReference>
<sequence length="315" mass="34376">MNHVGQHTVATVGTFDGMHLGHQYLAKMLLDKAGERGGRAMVFTFASHPRREPLLMPVSDKVACIQKMGIEVSVLEFTQELKALSAADFMLMLNRDYGVDMLLMGFNNNFGHSRPDSFGGYVELGRNTGIEVVAAPEYVMPECGVAVSSSYVRNLLSGCRPVEAADMLGRFYSLKGVVVHGKELGRTIGYPTANVEPFCSSQLVPGRGVYASRIKLHTENGTACVYPAMLNIGHRPTVDAAGAPETIEVHILGGFSQQIYGCAVEVEFLKYLRPERRFDSLDGLKRQLSADAHAVAMLCGGVYGQCARQYRCSEN</sequence>
<dbReference type="EMBL" id="SSTG01000086">
    <property type="protein sequence ID" value="THG48613.1"/>
    <property type="molecule type" value="Genomic_DNA"/>
</dbReference>
<evidence type="ECO:0000313" key="2">
    <source>
        <dbReference type="Proteomes" id="UP000305401"/>
    </source>
</evidence>
<keyword evidence="1" id="KW-0808">Transferase</keyword>
<keyword evidence="2" id="KW-1185">Reference proteome</keyword>
<keyword evidence="1" id="KW-0548">Nucleotidyltransferase</keyword>
<dbReference type="EC" id="2.7.1.26" evidence="1"/>
<reference evidence="1" key="1">
    <citation type="submission" date="2019-04" db="EMBL/GenBank/DDBJ databases">
        <title>Microbes associate with the intestines of laboratory mice.</title>
        <authorList>
            <person name="Navarre W."/>
            <person name="Wong E."/>
            <person name="Huang K.C."/>
            <person name="Tropini C."/>
            <person name="Ng K."/>
            <person name="Yu B."/>
        </authorList>
    </citation>
    <scope>NUCLEOTIDE SEQUENCE</scope>
    <source>
        <strain evidence="1">NM86_A22</strain>
    </source>
</reference>
<accession>A0AC61S4U9</accession>
<organism evidence="1 2">
    <name type="scientific">Muribaculum caecicola</name>
    <dbReference type="NCBI Taxonomy" id="3038144"/>
    <lineage>
        <taxon>Bacteria</taxon>
        <taxon>Pseudomonadati</taxon>
        <taxon>Bacteroidota</taxon>
        <taxon>Bacteroidia</taxon>
        <taxon>Bacteroidales</taxon>
        <taxon>Muribaculaceae</taxon>
        <taxon>Muribaculum</taxon>
    </lineage>
</organism>
<gene>
    <name evidence="1" type="primary">ribF</name>
    <name evidence="1" type="ORF">E5990_07295</name>
</gene>
<evidence type="ECO:0000313" key="1">
    <source>
        <dbReference type="EMBL" id="THG48613.1"/>
    </source>
</evidence>
<proteinExistence type="predicted"/>
<comment type="caution">
    <text evidence="1">The sequence shown here is derived from an EMBL/GenBank/DDBJ whole genome shotgun (WGS) entry which is preliminary data.</text>
</comment>
<protein>
    <submittedName>
        <fullName evidence="1">Riboflavin biosynthesis protein RibF</fullName>
        <ecNumber evidence="1">2.7.1.26</ecNumber>
        <ecNumber evidence="1">2.7.7.2</ecNumber>
    </submittedName>
</protein>
<dbReference type="EC" id="2.7.7.2" evidence="1"/>
<name>A0AC61S4U9_9BACT</name>